<dbReference type="AlphaFoldDB" id="A0A6J7AUM7"/>
<evidence type="ECO:0000256" key="1">
    <source>
        <dbReference type="ARBA" id="ARBA00009981"/>
    </source>
</evidence>
<gene>
    <name evidence="2" type="ORF">UFOPK3099_03147</name>
</gene>
<comment type="similarity">
    <text evidence="1">Belongs to the phD/YefM antitoxin family.</text>
</comment>
<reference evidence="2" key="1">
    <citation type="submission" date="2020-05" db="EMBL/GenBank/DDBJ databases">
        <authorList>
            <person name="Chiriac C."/>
            <person name="Salcher M."/>
            <person name="Ghai R."/>
            <person name="Kavagutti S V."/>
        </authorList>
    </citation>
    <scope>NUCLEOTIDE SEQUENCE</scope>
</reference>
<proteinExistence type="inferred from homology"/>
<sequence length="52" mass="5733">MLISADDLAAIEDTLELLSDPTAMAEIQQARREVEAGNTVSADEIRAKYLRQ</sequence>
<accession>A0A6J7AUM7</accession>
<dbReference type="Gene3D" id="1.10.1220.170">
    <property type="match status" value="1"/>
</dbReference>
<dbReference type="EMBL" id="CAFAAV010000407">
    <property type="protein sequence ID" value="CAB4836400.1"/>
    <property type="molecule type" value="Genomic_DNA"/>
</dbReference>
<organism evidence="2">
    <name type="scientific">freshwater metagenome</name>
    <dbReference type="NCBI Taxonomy" id="449393"/>
    <lineage>
        <taxon>unclassified sequences</taxon>
        <taxon>metagenomes</taxon>
        <taxon>ecological metagenomes</taxon>
    </lineage>
</organism>
<dbReference type="InterPro" id="IPR036165">
    <property type="entry name" value="YefM-like_sf"/>
</dbReference>
<name>A0A6J7AUM7_9ZZZZ</name>
<protein>
    <submittedName>
        <fullName evidence="2">Unannotated protein</fullName>
    </submittedName>
</protein>
<evidence type="ECO:0000313" key="2">
    <source>
        <dbReference type="EMBL" id="CAB4836400.1"/>
    </source>
</evidence>
<dbReference type="SUPFAM" id="SSF143120">
    <property type="entry name" value="YefM-like"/>
    <property type="match status" value="1"/>
</dbReference>